<organism evidence="1 2">
    <name type="scientific">Amycolatopsis roodepoortensis</name>
    <dbReference type="NCBI Taxonomy" id="700274"/>
    <lineage>
        <taxon>Bacteria</taxon>
        <taxon>Bacillati</taxon>
        <taxon>Actinomycetota</taxon>
        <taxon>Actinomycetes</taxon>
        <taxon>Pseudonocardiales</taxon>
        <taxon>Pseudonocardiaceae</taxon>
        <taxon>Amycolatopsis</taxon>
    </lineage>
</organism>
<reference evidence="1 2" key="1">
    <citation type="submission" date="2020-10" db="EMBL/GenBank/DDBJ databases">
        <title>Sequencing the genomes of 1000 actinobacteria strains.</title>
        <authorList>
            <person name="Klenk H.-P."/>
        </authorList>
    </citation>
    <scope>NUCLEOTIDE SEQUENCE [LARGE SCALE GENOMIC DNA]</scope>
    <source>
        <strain evidence="1 2">DSM 46661</strain>
    </source>
</reference>
<gene>
    <name evidence="1" type="ORF">H4W30_003308</name>
</gene>
<name>A0ABR9L6N4_9PSEU</name>
<sequence length="58" mass="6291">MKKINDAKQCESTGVTRTRCTECKRFARLLPGEEKCAPCMGMLPLPIVVPAAGLRGGR</sequence>
<protein>
    <submittedName>
        <fullName evidence="1">Uncharacterized protein</fullName>
    </submittedName>
</protein>
<proteinExistence type="predicted"/>
<dbReference type="EMBL" id="JADBEJ010000004">
    <property type="protein sequence ID" value="MBE1576261.1"/>
    <property type="molecule type" value="Genomic_DNA"/>
</dbReference>
<evidence type="ECO:0000313" key="2">
    <source>
        <dbReference type="Proteomes" id="UP000656548"/>
    </source>
</evidence>
<accession>A0ABR9L6N4</accession>
<evidence type="ECO:0000313" key="1">
    <source>
        <dbReference type="EMBL" id="MBE1576261.1"/>
    </source>
</evidence>
<keyword evidence="2" id="KW-1185">Reference proteome</keyword>
<dbReference type="Proteomes" id="UP000656548">
    <property type="component" value="Unassembled WGS sequence"/>
</dbReference>
<comment type="caution">
    <text evidence="1">The sequence shown here is derived from an EMBL/GenBank/DDBJ whole genome shotgun (WGS) entry which is preliminary data.</text>
</comment>